<reference evidence="3" key="2">
    <citation type="submission" date="2024-05" db="EMBL/GenBank/DDBJ databases">
        <title>Identification and characterization of horizontal gene transfer across gut microbiota members of farm animals based on homology search.</title>
        <authorList>
            <person name="Schwarzerova J."/>
            <person name="Nykrynova M."/>
            <person name="Jureckova K."/>
            <person name="Cejkova D."/>
            <person name="Rychlik I."/>
        </authorList>
    </citation>
    <scope>NUCLEOTIDE SEQUENCE</scope>
    <source>
        <strain evidence="3">84_SSukc20</strain>
    </source>
</reference>
<feature type="region of interest" description="Disordered" evidence="1">
    <location>
        <begin position="268"/>
        <end position="309"/>
    </location>
</feature>
<keyword evidence="2" id="KW-0732">Signal</keyword>
<accession>A0ABT7X6A3</accession>
<proteinExistence type="predicted"/>
<feature type="chain" id="PRO_5046234065" evidence="2">
    <location>
        <begin position="21"/>
        <end position="440"/>
    </location>
</feature>
<gene>
    <name evidence="3" type="ORF">QVO10_09220</name>
</gene>
<dbReference type="EMBL" id="JAUEII010000018">
    <property type="protein sequence ID" value="MDN0049560.1"/>
    <property type="molecule type" value="Genomic_DNA"/>
</dbReference>
<name>A0ABT7X6A3_9BACE</name>
<dbReference type="Pfam" id="PF14900">
    <property type="entry name" value="DUF4493"/>
    <property type="match status" value="1"/>
</dbReference>
<evidence type="ECO:0000256" key="2">
    <source>
        <dbReference type="SAM" id="SignalP"/>
    </source>
</evidence>
<sequence length="440" mass="46133">MKLFNTITACLLLCAGLVSCEMKDELKGSGAGTSEVGYLNLGVAVNASQNSVVSRADNANDDGENVGVAVSADDFPVTITGVTDPSYSKEYESYAALKAENGGKVELPIGEYTVTAHSNAELEPQMAAPYYEGTTPIKITAGVESSAEVKCTMKNMKIQLTYTANFLAKFESWDITINDGSDNILNFDETDKNPAAVYWMVAENVTEIKVAITATPMGGGQEVPDSRLLSKPDGSNWAGSDALTIQMEEKTSDDPTGIQGSGITINASVSFDEEEEDVPVTVKPGNDGDDDNKEPEPPTPTPKPELPTVTFPQNTYTLPADASKNADAVITSTAEGGIQSVKVQIVGGNNGFADITSPMGFADGLELVGNTTLGPVIGAIVQGLEMPQAGDTSYTFPVGGFFEILQQMGATTAEEGHVFNITVTDANGTASESLSVKVTE</sequence>
<dbReference type="RefSeq" id="WP_301639867.1">
    <property type="nucleotide sequence ID" value="NZ_JAUEII010000018.1"/>
</dbReference>
<evidence type="ECO:0000256" key="1">
    <source>
        <dbReference type="SAM" id="MobiDB-lite"/>
    </source>
</evidence>
<dbReference type="InterPro" id="IPR027840">
    <property type="entry name" value="DUF4493"/>
</dbReference>
<keyword evidence="4" id="KW-1185">Reference proteome</keyword>
<evidence type="ECO:0000313" key="4">
    <source>
        <dbReference type="Proteomes" id="UP001167871"/>
    </source>
</evidence>
<feature type="signal peptide" evidence="2">
    <location>
        <begin position="1"/>
        <end position="20"/>
    </location>
</feature>
<comment type="caution">
    <text evidence="3">The sequence shown here is derived from an EMBL/GenBank/DDBJ whole genome shotgun (WGS) entry which is preliminary data.</text>
</comment>
<dbReference type="PROSITE" id="PS51257">
    <property type="entry name" value="PROKAR_LIPOPROTEIN"/>
    <property type="match status" value="1"/>
</dbReference>
<dbReference type="Proteomes" id="UP001167871">
    <property type="component" value="Unassembled WGS sequence"/>
</dbReference>
<evidence type="ECO:0000313" key="3">
    <source>
        <dbReference type="EMBL" id="MDN0049560.1"/>
    </source>
</evidence>
<feature type="region of interest" description="Disordered" evidence="1">
    <location>
        <begin position="217"/>
        <end position="239"/>
    </location>
</feature>
<reference evidence="3" key="1">
    <citation type="submission" date="2023-06" db="EMBL/GenBank/DDBJ databases">
        <authorList>
            <person name="Zeman M."/>
            <person name="Kubasova T."/>
            <person name="Jahodarova E."/>
            <person name="Nykrynova M."/>
            <person name="Rychlik I."/>
        </authorList>
    </citation>
    <scope>NUCLEOTIDE SEQUENCE</scope>
    <source>
        <strain evidence="3">84_SSukc20</strain>
    </source>
</reference>
<organism evidence="3 4">
    <name type="scientific">Bacteroides gallinaceum</name>
    <dbReference type="NCBI Taxonomy" id="1462571"/>
    <lineage>
        <taxon>Bacteria</taxon>
        <taxon>Pseudomonadati</taxon>
        <taxon>Bacteroidota</taxon>
        <taxon>Bacteroidia</taxon>
        <taxon>Bacteroidales</taxon>
        <taxon>Bacteroidaceae</taxon>
        <taxon>Bacteroides</taxon>
    </lineage>
</organism>
<protein>
    <submittedName>
        <fullName evidence="3">DUF4493 domain-containing protein</fullName>
    </submittedName>
</protein>